<feature type="transmembrane region" description="Helical" evidence="1">
    <location>
        <begin position="104"/>
        <end position="120"/>
    </location>
</feature>
<dbReference type="GeneID" id="57013027"/>
<accession>A0A4R8GBZ6</accession>
<evidence type="ECO:0000313" key="3">
    <source>
        <dbReference type="Proteomes" id="UP000295472"/>
    </source>
</evidence>
<keyword evidence="1" id="KW-1133">Transmembrane helix</keyword>
<proteinExistence type="predicted"/>
<name>A0A4R8GBZ6_9FIRM</name>
<keyword evidence="1" id="KW-0812">Transmembrane</keyword>
<dbReference type="EMBL" id="SOEF01000019">
    <property type="protein sequence ID" value="TDX42936.1"/>
    <property type="molecule type" value="Genomic_DNA"/>
</dbReference>
<feature type="transmembrane region" description="Helical" evidence="1">
    <location>
        <begin position="27"/>
        <end position="50"/>
    </location>
</feature>
<sequence length="599" mass="71729">MEELSLILQNQIALLFDLDILSFSSTYYTISASLSVSILAIFLPLSIEVANRLSDKYQSDVLQEIFLENEIIKLMLKLNLANLSVIIIALVFRDDRLFLNKLNFLGFISFGFTIAVLYYFKEAFGFFVNFSSKKNWLLENIDKKMKLESEKEIVDRNLSDEMNYLDAKMKIVLSEVGKVSKEKIESKFDNLFQQHSEIFSGYKLIRRKEKNSIRIYKFLINQWFYFYEQIKENDYESQYLAEIITEFIAAEIYEYADQVDSEAEDKSNPELEYLLRKITTLYKQEINKSEEPEKLTLLTIRWYREYFYLVDDEQLDKNLNKLELLNSYIRKIIYYTVESGNEKAFSKLIEELSQRLIIEVPEYKSICYSNSLDSDDDKMKEIRSLEEELSKERQLIFDKKTLVEWQNKFQKYVDEINQYADKKIIEQKQINEEIKEALSYFKVRNRYSLSLYAGACCIYFEKYEWLNYFWDNIKDNYPNLKHKIIMPYDFRNLLLLIINYREISYQAKDTDLRFFGRFNYIKEFLILLIFKLMRLDECEAPKKKDISGFDKLELKGLIEDLEHHFLEKDFSVYKEQLGLTEAEMKSEFNDFKDAISDLL</sequence>
<gene>
    <name evidence="2" type="ORF">C7954_11947</name>
</gene>
<dbReference type="Proteomes" id="UP000295472">
    <property type="component" value="Unassembled WGS sequence"/>
</dbReference>
<dbReference type="RefSeq" id="WP_134059443.1">
    <property type="nucleotide sequence ID" value="NZ_SOEF01000019.1"/>
</dbReference>
<evidence type="ECO:0000313" key="2">
    <source>
        <dbReference type="EMBL" id="TDX42936.1"/>
    </source>
</evidence>
<comment type="caution">
    <text evidence="2">The sequence shown here is derived from an EMBL/GenBank/DDBJ whole genome shotgun (WGS) entry which is preliminary data.</text>
</comment>
<organism evidence="2 3">
    <name type="scientific">Halanaerobium congolense</name>
    <dbReference type="NCBI Taxonomy" id="54121"/>
    <lineage>
        <taxon>Bacteria</taxon>
        <taxon>Bacillati</taxon>
        <taxon>Bacillota</taxon>
        <taxon>Clostridia</taxon>
        <taxon>Halanaerobiales</taxon>
        <taxon>Halanaerobiaceae</taxon>
        <taxon>Halanaerobium</taxon>
    </lineage>
</organism>
<evidence type="ECO:0000256" key="1">
    <source>
        <dbReference type="SAM" id="Phobius"/>
    </source>
</evidence>
<reference evidence="2 3" key="1">
    <citation type="submission" date="2019-03" db="EMBL/GenBank/DDBJ databases">
        <title>Subsurface microbial communities from deep shales in Ohio and West Virginia, USA.</title>
        <authorList>
            <person name="Wrighton K."/>
        </authorList>
    </citation>
    <scope>NUCLEOTIDE SEQUENCE [LARGE SCALE GENOMIC DNA]</scope>
    <source>
        <strain evidence="2 3">DSMZ 11287</strain>
    </source>
</reference>
<dbReference type="AlphaFoldDB" id="A0A4R8GBZ6"/>
<protein>
    <submittedName>
        <fullName evidence="2">Uncharacterized protein</fullName>
    </submittedName>
</protein>
<keyword evidence="1" id="KW-0472">Membrane</keyword>